<reference evidence="1" key="1">
    <citation type="journal article" date="2014" name="Int. J. Syst. Evol. Microbiol.">
        <title>Complete genome sequence of Corynebacterium casei LMG S-19264T (=DSM 44701T), isolated from a smear-ripened cheese.</title>
        <authorList>
            <consortium name="US DOE Joint Genome Institute (JGI-PGF)"/>
            <person name="Walter F."/>
            <person name="Albersmeier A."/>
            <person name="Kalinowski J."/>
            <person name="Ruckert C."/>
        </authorList>
    </citation>
    <scope>NUCLEOTIDE SEQUENCE</scope>
    <source>
        <strain evidence="1">JCM 14371</strain>
    </source>
</reference>
<evidence type="ECO:0000313" key="2">
    <source>
        <dbReference type="Proteomes" id="UP000635726"/>
    </source>
</evidence>
<evidence type="ECO:0000313" key="1">
    <source>
        <dbReference type="EMBL" id="GGJ78592.1"/>
    </source>
</evidence>
<dbReference type="Proteomes" id="UP000635726">
    <property type="component" value="Unassembled WGS sequence"/>
</dbReference>
<protein>
    <submittedName>
        <fullName evidence="1">Uncharacterized protein</fullName>
    </submittedName>
</protein>
<dbReference type="EMBL" id="BMOE01000007">
    <property type="protein sequence ID" value="GGJ78592.1"/>
    <property type="molecule type" value="Genomic_DNA"/>
</dbReference>
<gene>
    <name evidence="1" type="ORF">GCM10008939_23100</name>
</gene>
<sequence>MIDQSILKNMGVSEQVLVSLSKCSGEIGIYVHPEHDFTFSPETREGNFVLACKNDDVELLLDKLSGEIWLKDYSGRPSIFMNSSWCQFAACSVAYADICARLKKYPYDVPEEESQILASDLRNAIDSIDTKALNGIEAYWISIVEEIELGAV</sequence>
<proteinExistence type="predicted"/>
<accession>A0A917UR36</accession>
<dbReference type="InterPro" id="IPR025851">
    <property type="entry name" value="SUKH-4"/>
</dbReference>
<reference evidence="1" key="2">
    <citation type="submission" date="2020-09" db="EMBL/GenBank/DDBJ databases">
        <authorList>
            <person name="Sun Q."/>
            <person name="Ohkuma M."/>
        </authorList>
    </citation>
    <scope>NUCLEOTIDE SEQUENCE</scope>
    <source>
        <strain evidence="1">JCM 14371</strain>
    </source>
</reference>
<dbReference type="RefSeq" id="WP_188963437.1">
    <property type="nucleotide sequence ID" value="NZ_BMOE01000007.1"/>
</dbReference>
<comment type="caution">
    <text evidence="1">The sequence shown here is derived from an EMBL/GenBank/DDBJ whole genome shotgun (WGS) entry which is preliminary data.</text>
</comment>
<dbReference type="AlphaFoldDB" id="A0A917UR36"/>
<dbReference type="Pfam" id="PF14435">
    <property type="entry name" value="SUKH-4"/>
    <property type="match status" value="1"/>
</dbReference>
<keyword evidence="2" id="KW-1185">Reference proteome</keyword>
<name>A0A917UR36_9DEIO</name>
<organism evidence="1 2">
    <name type="scientific">Deinococcus aquiradiocola</name>
    <dbReference type="NCBI Taxonomy" id="393059"/>
    <lineage>
        <taxon>Bacteria</taxon>
        <taxon>Thermotogati</taxon>
        <taxon>Deinococcota</taxon>
        <taxon>Deinococci</taxon>
        <taxon>Deinococcales</taxon>
        <taxon>Deinococcaceae</taxon>
        <taxon>Deinococcus</taxon>
    </lineage>
</organism>